<name>A0ABD5QIZ1_9EURY</name>
<dbReference type="EMBL" id="JBHSJG010000050">
    <property type="protein sequence ID" value="MFC4989594.1"/>
    <property type="molecule type" value="Genomic_DNA"/>
</dbReference>
<dbReference type="Proteomes" id="UP001595925">
    <property type="component" value="Unassembled WGS sequence"/>
</dbReference>
<dbReference type="Gene3D" id="3.40.50.12780">
    <property type="entry name" value="N-terminal domain of ligase-like"/>
    <property type="match status" value="1"/>
</dbReference>
<accession>A0ABD5QIZ1</accession>
<comment type="caution">
    <text evidence="1">The sequence shown here is derived from an EMBL/GenBank/DDBJ whole genome shotgun (WGS) entry which is preliminary data.</text>
</comment>
<sequence>MAALLAGEQEAGRLHINLALMVLAAEGLPPSEYDRIATAFDTKVRDSYAATECPFISYRCEHGWLHVNSDWVMLEPVDADYQSVPAGEQSHTVLVTNLANRVQPILRYDLGDSIVQRPDPCPCGNPLPAIRVQGRAADVLTFPAEKNETVRIAPLAFSALMDRIPGIELFQIVQVAPTTLRVRLRVADGANPDRVWQTVNTEIMDLLTEHELAHVTVEHSEEPPEQSHGGKIRTVIPLNSVSS</sequence>
<dbReference type="PANTHER" id="PTHR36932:SF1">
    <property type="entry name" value="CAPSULAR POLYSACCHARIDE BIOSYNTHESIS PROTEIN"/>
    <property type="match status" value="1"/>
</dbReference>
<evidence type="ECO:0000313" key="1">
    <source>
        <dbReference type="EMBL" id="MFC4989594.1"/>
    </source>
</evidence>
<dbReference type="InterPro" id="IPR053158">
    <property type="entry name" value="CapK_Type1_Caps_Biosynth"/>
</dbReference>
<reference evidence="1 2" key="1">
    <citation type="journal article" date="2019" name="Int. J. Syst. Evol. Microbiol.">
        <title>The Global Catalogue of Microorganisms (GCM) 10K type strain sequencing project: providing services to taxonomists for standard genome sequencing and annotation.</title>
        <authorList>
            <consortium name="The Broad Institute Genomics Platform"/>
            <consortium name="The Broad Institute Genome Sequencing Center for Infectious Disease"/>
            <person name="Wu L."/>
            <person name="Ma J."/>
        </authorList>
    </citation>
    <scope>NUCLEOTIDE SEQUENCE [LARGE SCALE GENOMIC DNA]</scope>
    <source>
        <strain evidence="1 2">CGMCC 1.15824</strain>
    </source>
</reference>
<dbReference type="InterPro" id="IPR042099">
    <property type="entry name" value="ANL_N_sf"/>
</dbReference>
<organism evidence="1 2">
    <name type="scientific">Saliphagus infecundisoli</name>
    <dbReference type="NCBI Taxonomy" id="1849069"/>
    <lineage>
        <taxon>Archaea</taxon>
        <taxon>Methanobacteriati</taxon>
        <taxon>Methanobacteriota</taxon>
        <taxon>Stenosarchaea group</taxon>
        <taxon>Halobacteria</taxon>
        <taxon>Halobacteriales</taxon>
        <taxon>Natrialbaceae</taxon>
        <taxon>Saliphagus</taxon>
    </lineage>
</organism>
<dbReference type="PANTHER" id="PTHR36932">
    <property type="entry name" value="CAPSULAR POLYSACCHARIDE BIOSYNTHESIS PROTEIN"/>
    <property type="match status" value="1"/>
</dbReference>
<dbReference type="AlphaFoldDB" id="A0ABD5QIZ1"/>
<keyword evidence="2" id="KW-1185">Reference proteome</keyword>
<proteinExistence type="predicted"/>
<gene>
    <name evidence="1" type="ORF">ACFPFO_17880</name>
</gene>
<evidence type="ECO:0000313" key="2">
    <source>
        <dbReference type="Proteomes" id="UP001595925"/>
    </source>
</evidence>
<dbReference type="SUPFAM" id="SSF56801">
    <property type="entry name" value="Acetyl-CoA synthetase-like"/>
    <property type="match status" value="1"/>
</dbReference>
<protein>
    <submittedName>
        <fullName evidence="1">Uncharacterized protein</fullName>
    </submittedName>
</protein>
<dbReference type="RefSeq" id="WP_224829652.1">
    <property type="nucleotide sequence ID" value="NZ_JAIVEF010000023.1"/>
</dbReference>